<proteinExistence type="predicted"/>
<gene>
    <name evidence="2" type="ORF">GCM10009721_40810</name>
</gene>
<organism evidence="2 3">
    <name type="scientific">Terrabacter tumescens</name>
    <dbReference type="NCBI Taxonomy" id="60443"/>
    <lineage>
        <taxon>Bacteria</taxon>
        <taxon>Bacillati</taxon>
        <taxon>Actinomycetota</taxon>
        <taxon>Actinomycetes</taxon>
        <taxon>Micrococcales</taxon>
        <taxon>Intrasporangiaceae</taxon>
        <taxon>Terrabacter</taxon>
    </lineage>
</organism>
<reference evidence="3" key="1">
    <citation type="journal article" date="2019" name="Int. J. Syst. Evol. Microbiol.">
        <title>The Global Catalogue of Microorganisms (GCM) 10K type strain sequencing project: providing services to taxonomists for standard genome sequencing and annotation.</title>
        <authorList>
            <consortium name="The Broad Institute Genomics Platform"/>
            <consortium name="The Broad Institute Genome Sequencing Center for Infectious Disease"/>
            <person name="Wu L."/>
            <person name="Ma J."/>
        </authorList>
    </citation>
    <scope>NUCLEOTIDE SEQUENCE [LARGE SCALE GENOMIC DNA]</scope>
    <source>
        <strain evidence="3">JCM 1365</strain>
    </source>
</reference>
<comment type="caution">
    <text evidence="2">The sequence shown here is derived from an EMBL/GenBank/DDBJ whole genome shotgun (WGS) entry which is preliminary data.</text>
</comment>
<protein>
    <submittedName>
        <fullName evidence="2">Uncharacterized protein</fullName>
    </submittedName>
</protein>
<dbReference type="RefSeq" id="WP_030200460.1">
    <property type="nucleotide sequence ID" value="NZ_BMNZ01000010.1"/>
</dbReference>
<dbReference type="Proteomes" id="UP000623461">
    <property type="component" value="Unassembled WGS sequence"/>
</dbReference>
<keyword evidence="1" id="KW-0472">Membrane</keyword>
<feature type="transmembrane region" description="Helical" evidence="1">
    <location>
        <begin position="12"/>
        <end position="34"/>
    </location>
</feature>
<keyword evidence="3" id="KW-1185">Reference proteome</keyword>
<evidence type="ECO:0000256" key="1">
    <source>
        <dbReference type="SAM" id="Phobius"/>
    </source>
</evidence>
<keyword evidence="1" id="KW-1133">Transmembrane helix</keyword>
<name>A0ABQ2IG26_9MICO</name>
<dbReference type="EMBL" id="BMNZ01000010">
    <property type="protein sequence ID" value="GGN08775.1"/>
    <property type="molecule type" value="Genomic_DNA"/>
</dbReference>
<accession>A0ABQ2IG26</accession>
<feature type="transmembrane region" description="Helical" evidence="1">
    <location>
        <begin position="93"/>
        <end position="112"/>
    </location>
</feature>
<keyword evidence="1" id="KW-0812">Transmembrane</keyword>
<evidence type="ECO:0000313" key="2">
    <source>
        <dbReference type="EMBL" id="GGN08775.1"/>
    </source>
</evidence>
<evidence type="ECO:0000313" key="3">
    <source>
        <dbReference type="Proteomes" id="UP000623461"/>
    </source>
</evidence>
<sequence length="125" mass="13923">MEQGNTDVRLLLWGAWAFAVVMALAVLAVLVRVWRSFALPVFVEAAQARRTGDWWRPFLPREDGSWGPLCDNRYWSAMRAEQPGGAWGLAVRWGFWGLVALVYTAVPLYGLVRALGAGAHYLTSS</sequence>